<dbReference type="InterPro" id="IPR051056">
    <property type="entry name" value="Glycosyl_Hydrolase_73"/>
</dbReference>
<evidence type="ECO:0000313" key="4">
    <source>
        <dbReference type="Proteomes" id="UP001310558"/>
    </source>
</evidence>
<proteinExistence type="predicted"/>
<feature type="domain" description="Mannosyl-glycoprotein endo-beta-N-acetylglucosamidase-like" evidence="2">
    <location>
        <begin position="131"/>
        <end position="185"/>
    </location>
</feature>
<keyword evidence="4" id="KW-1185">Reference proteome</keyword>
<name>A0ABU6EVK8_9ENTR</name>
<reference evidence="3 4" key="1">
    <citation type="submission" date="2022-06" db="EMBL/GenBank/DDBJ databases">
        <title>Whole Genome analysis of Bacterial isolates collected during year 2020 from Guwahati, Assam, India.</title>
        <authorList>
            <person name="Mendem S.K."/>
            <person name="Rakshit O."/>
            <person name="Murugesan D."/>
            <person name="Saikia K."/>
            <person name="Shome R."/>
            <person name="Raisen C."/>
            <person name="Holmes M.A."/>
            <person name="Shome B.R."/>
        </authorList>
    </citation>
    <scope>NUCLEOTIDE SEQUENCE [LARGE SCALE GENOMIC DNA]</scope>
    <source>
        <strain evidence="3 4">Sil NS 53</strain>
    </source>
</reference>
<protein>
    <recommendedName>
        <fullName evidence="2">Mannosyl-glycoprotein endo-beta-N-acetylglucosamidase-like domain-containing protein</fullName>
    </recommendedName>
</protein>
<dbReference type="Gene3D" id="1.10.530.10">
    <property type="match status" value="1"/>
</dbReference>
<dbReference type="EMBL" id="JAMWJU010000004">
    <property type="protein sequence ID" value="MEB7544029.1"/>
    <property type="molecule type" value="Genomic_DNA"/>
</dbReference>
<comment type="caution">
    <text evidence="3">The sequence shown here is derived from an EMBL/GenBank/DDBJ whole genome shotgun (WGS) entry which is preliminary data.</text>
</comment>
<evidence type="ECO:0000313" key="3">
    <source>
        <dbReference type="EMBL" id="MEB7544029.1"/>
    </source>
</evidence>
<dbReference type="Pfam" id="PF01832">
    <property type="entry name" value="Glucosaminidase"/>
    <property type="match status" value="1"/>
</dbReference>
<organism evidence="3 4">
    <name type="scientific">Enterobacter huaxiensis</name>
    <dbReference type="NCBI Taxonomy" id="2494702"/>
    <lineage>
        <taxon>Bacteria</taxon>
        <taxon>Pseudomonadati</taxon>
        <taxon>Pseudomonadota</taxon>
        <taxon>Gammaproteobacteria</taxon>
        <taxon>Enterobacterales</taxon>
        <taxon>Enterobacteriaceae</taxon>
        <taxon>Enterobacter</taxon>
    </lineage>
</organism>
<dbReference type="Proteomes" id="UP001310558">
    <property type="component" value="Unassembled WGS sequence"/>
</dbReference>
<dbReference type="InterPro" id="IPR002901">
    <property type="entry name" value="MGlyc_endo_b_GlcNAc-like_dom"/>
</dbReference>
<dbReference type="PANTHER" id="PTHR33308:SF9">
    <property type="entry name" value="PEPTIDOGLYCAN HYDROLASE FLGJ"/>
    <property type="match status" value="1"/>
</dbReference>
<sequence length="191" mass="20898">MKLRISRAVGVNQPNNIGDVKKIQMLLNRAIRDDKMESLKEDGLWGPKTSSRLVYFQTNFVHLPHADAIVNRHGPTFRSLNQANAVAHHSASTHQKQAAVVPDSNQIKQLAQRASLPLPAIKSEWINKALPAAINVERNWGVPIAVTIAQGAFESGWGRKAKGGAYFGVKGKSPEGKSITFTTHENYDGGQ</sequence>
<evidence type="ECO:0000259" key="2">
    <source>
        <dbReference type="Pfam" id="PF01832"/>
    </source>
</evidence>
<keyword evidence="1" id="KW-0378">Hydrolase</keyword>
<dbReference type="RefSeq" id="WP_325824004.1">
    <property type="nucleotide sequence ID" value="NZ_JAMWIR010000003.1"/>
</dbReference>
<dbReference type="PANTHER" id="PTHR33308">
    <property type="entry name" value="PEPTIDOGLYCAN HYDROLASE FLGJ"/>
    <property type="match status" value="1"/>
</dbReference>
<evidence type="ECO:0000256" key="1">
    <source>
        <dbReference type="ARBA" id="ARBA00022801"/>
    </source>
</evidence>
<gene>
    <name evidence="3" type="ORF">NGC28_16435</name>
</gene>
<accession>A0ABU6EVK8</accession>